<evidence type="ECO:0000313" key="3">
    <source>
        <dbReference type="Proteomes" id="UP000075320"/>
    </source>
</evidence>
<accession>A0A150WK09</accession>
<evidence type="ECO:0000313" key="2">
    <source>
        <dbReference type="EMBL" id="KYG64030.1"/>
    </source>
</evidence>
<sequence length="95" mass="10371">MALAITSAVILIFLVSQSALAFVKGDKVRLTMSPKLGPFTVESCQTEDSQKICKLKEARYFVSALYLRKSDEAAKVAKEASVEETSGVRVQVMGR</sequence>
<name>A0A150WK09_BDEBC</name>
<dbReference type="AlphaFoldDB" id="A0A150WK09"/>
<gene>
    <name evidence="2" type="ORF">AZI86_14580</name>
</gene>
<keyword evidence="3" id="KW-1185">Reference proteome</keyword>
<reference evidence="2 3" key="1">
    <citation type="submission" date="2016-03" db="EMBL/GenBank/DDBJ databases">
        <authorList>
            <person name="Ploux O."/>
        </authorList>
    </citation>
    <scope>NUCLEOTIDE SEQUENCE [LARGE SCALE GENOMIC DNA]</scope>
    <source>
        <strain evidence="2 3">R0</strain>
    </source>
</reference>
<evidence type="ECO:0000256" key="1">
    <source>
        <dbReference type="SAM" id="SignalP"/>
    </source>
</evidence>
<proteinExistence type="predicted"/>
<dbReference type="Proteomes" id="UP000075320">
    <property type="component" value="Unassembled WGS sequence"/>
</dbReference>
<feature type="signal peptide" evidence="1">
    <location>
        <begin position="1"/>
        <end position="21"/>
    </location>
</feature>
<dbReference type="RefSeq" id="WP_061835996.1">
    <property type="nucleotide sequence ID" value="NZ_LUKE01000003.1"/>
</dbReference>
<keyword evidence="1" id="KW-0732">Signal</keyword>
<dbReference type="EMBL" id="LUKE01000003">
    <property type="protein sequence ID" value="KYG64030.1"/>
    <property type="molecule type" value="Genomic_DNA"/>
</dbReference>
<feature type="chain" id="PRO_5007573118" evidence="1">
    <location>
        <begin position="22"/>
        <end position="95"/>
    </location>
</feature>
<protein>
    <submittedName>
        <fullName evidence="2">Uncharacterized protein</fullName>
    </submittedName>
</protein>
<organism evidence="2 3">
    <name type="scientific">Bdellovibrio bacteriovorus</name>
    <dbReference type="NCBI Taxonomy" id="959"/>
    <lineage>
        <taxon>Bacteria</taxon>
        <taxon>Pseudomonadati</taxon>
        <taxon>Bdellovibrionota</taxon>
        <taxon>Bdellovibrionia</taxon>
        <taxon>Bdellovibrionales</taxon>
        <taxon>Pseudobdellovibrionaceae</taxon>
        <taxon>Bdellovibrio</taxon>
    </lineage>
</organism>
<comment type="caution">
    <text evidence="2">The sequence shown here is derived from an EMBL/GenBank/DDBJ whole genome shotgun (WGS) entry which is preliminary data.</text>
</comment>